<reference evidence="1 2" key="1">
    <citation type="submission" date="2019-06" db="EMBL/GenBank/DDBJ databases">
        <title>Whole genome shotgun sequence of Brevibacillus parabrevis NBRC 12334.</title>
        <authorList>
            <person name="Hosoyama A."/>
            <person name="Uohara A."/>
            <person name="Ohji S."/>
            <person name="Ichikawa N."/>
        </authorList>
    </citation>
    <scope>NUCLEOTIDE SEQUENCE [LARGE SCALE GENOMIC DNA]</scope>
    <source>
        <strain evidence="1 2">NBRC 12334</strain>
    </source>
</reference>
<keyword evidence="2" id="KW-1185">Reference proteome</keyword>
<proteinExistence type="predicted"/>
<protein>
    <recommendedName>
        <fullName evidence="3">RNA polymerase sigma factor 70 region 1.1 domain-containing protein</fullName>
    </recommendedName>
</protein>
<gene>
    <name evidence="1" type="ORF">BPA01_06980</name>
</gene>
<name>A0A4Y3PIR5_BREPA</name>
<organism evidence="1 2">
    <name type="scientific">Brevibacillus parabrevis</name>
    <dbReference type="NCBI Taxonomy" id="54914"/>
    <lineage>
        <taxon>Bacteria</taxon>
        <taxon>Bacillati</taxon>
        <taxon>Bacillota</taxon>
        <taxon>Bacilli</taxon>
        <taxon>Bacillales</taxon>
        <taxon>Paenibacillaceae</taxon>
        <taxon>Brevibacillus</taxon>
    </lineage>
</organism>
<evidence type="ECO:0008006" key="3">
    <source>
        <dbReference type="Google" id="ProtNLM"/>
    </source>
</evidence>
<accession>A0A4Y3PIR5</accession>
<sequence>MAVLEKKRMTEIIELIEDAEQGDLEELELVESLGLLMDQELNKEVISLLESLGVTIIYLSGDEEDEDEADEDDEN</sequence>
<evidence type="ECO:0000313" key="1">
    <source>
        <dbReference type="EMBL" id="GEB31118.1"/>
    </source>
</evidence>
<dbReference type="AlphaFoldDB" id="A0A4Y3PIR5"/>
<dbReference type="Proteomes" id="UP000316882">
    <property type="component" value="Unassembled WGS sequence"/>
</dbReference>
<comment type="caution">
    <text evidence="1">The sequence shown here is derived from an EMBL/GenBank/DDBJ whole genome shotgun (WGS) entry which is preliminary data.</text>
</comment>
<evidence type="ECO:0000313" key="2">
    <source>
        <dbReference type="Proteomes" id="UP000316882"/>
    </source>
</evidence>
<dbReference type="EMBL" id="BJMH01000002">
    <property type="protein sequence ID" value="GEB31118.1"/>
    <property type="molecule type" value="Genomic_DNA"/>
</dbReference>